<comment type="cofactor">
    <cofactor evidence="8">
        <name>a divalent metal cation</name>
        <dbReference type="ChEBI" id="CHEBI:60240"/>
    </cofactor>
</comment>
<dbReference type="InterPro" id="IPR017438">
    <property type="entry name" value="ATP-NAD_kinase_N"/>
</dbReference>
<feature type="binding site" evidence="8">
    <location>
        <position position="207"/>
    </location>
    <ligand>
        <name>NAD(+)</name>
        <dbReference type="ChEBI" id="CHEBI:57540"/>
    </ligand>
</feature>
<dbReference type="Gene3D" id="2.60.200.30">
    <property type="entry name" value="Probable inorganic polyphosphate/atp-NAD kinase, domain 2"/>
    <property type="match status" value="1"/>
</dbReference>
<reference evidence="10" key="1">
    <citation type="submission" date="2016-06" db="EMBL/GenBank/DDBJ databases">
        <authorList>
            <person name="Nascimento L."/>
            <person name="Pereira R.V."/>
            <person name="Martins L.F."/>
            <person name="Quaggio R.B."/>
            <person name="Silva A.M."/>
            <person name="Setubal J.C."/>
        </authorList>
    </citation>
    <scope>NUCLEOTIDE SEQUENCE [LARGE SCALE GENOMIC DNA]</scope>
</reference>
<keyword evidence="2 8" id="KW-0547">Nucleotide-binding</keyword>
<feature type="active site" description="Proton acceptor" evidence="8">
    <location>
        <position position="68"/>
    </location>
</feature>
<organism evidence="9 10">
    <name type="scientific">Bacillus thermozeamaize</name>
    <dbReference type="NCBI Taxonomy" id="230954"/>
    <lineage>
        <taxon>Bacteria</taxon>
        <taxon>Bacillati</taxon>
        <taxon>Bacillota</taxon>
        <taxon>Bacilli</taxon>
        <taxon>Bacillales</taxon>
        <taxon>Bacillaceae</taxon>
        <taxon>Bacillus</taxon>
    </lineage>
</organism>
<dbReference type="EC" id="2.7.1.23" evidence="8"/>
<evidence type="ECO:0000256" key="3">
    <source>
        <dbReference type="ARBA" id="ARBA00022777"/>
    </source>
</evidence>
<dbReference type="PANTHER" id="PTHR20275">
    <property type="entry name" value="NAD KINASE"/>
    <property type="match status" value="1"/>
</dbReference>
<dbReference type="InterPro" id="IPR002504">
    <property type="entry name" value="NADK"/>
</dbReference>
<dbReference type="Pfam" id="PF20143">
    <property type="entry name" value="NAD_kinase_C"/>
    <property type="match status" value="1"/>
</dbReference>
<evidence type="ECO:0000256" key="1">
    <source>
        <dbReference type="ARBA" id="ARBA00022679"/>
    </source>
</evidence>
<dbReference type="AlphaFoldDB" id="A0A1Y3PF93"/>
<evidence type="ECO:0000256" key="8">
    <source>
        <dbReference type="HAMAP-Rule" id="MF_00361"/>
    </source>
</evidence>
<dbReference type="PANTHER" id="PTHR20275:SF0">
    <property type="entry name" value="NAD KINASE"/>
    <property type="match status" value="1"/>
</dbReference>
<keyword evidence="6 8" id="KW-0520">NAD</keyword>
<keyword evidence="4 8" id="KW-0067">ATP-binding</keyword>
<gene>
    <name evidence="8" type="primary">nadK</name>
    <name evidence="9" type="ORF">BAA01_07800</name>
</gene>
<feature type="binding site" evidence="8">
    <location>
        <begin position="142"/>
        <end position="143"/>
    </location>
    <ligand>
        <name>NAD(+)</name>
        <dbReference type="ChEBI" id="CHEBI:57540"/>
    </ligand>
</feature>
<feature type="binding site" evidence="8">
    <location>
        <position position="153"/>
    </location>
    <ligand>
        <name>NAD(+)</name>
        <dbReference type="ChEBI" id="CHEBI:57540"/>
    </ligand>
</feature>
<dbReference type="GO" id="GO:0051287">
    <property type="term" value="F:NAD binding"/>
    <property type="evidence" value="ECO:0007669"/>
    <property type="project" value="UniProtKB-ARBA"/>
</dbReference>
<feature type="binding site" evidence="8">
    <location>
        <position position="172"/>
    </location>
    <ligand>
        <name>NAD(+)</name>
        <dbReference type="ChEBI" id="CHEBI:57540"/>
    </ligand>
</feature>
<evidence type="ECO:0000256" key="7">
    <source>
        <dbReference type="ARBA" id="ARBA00047925"/>
    </source>
</evidence>
<dbReference type="GO" id="GO:0046872">
    <property type="term" value="F:metal ion binding"/>
    <property type="evidence" value="ECO:0007669"/>
    <property type="project" value="UniProtKB-UniRule"/>
</dbReference>
<evidence type="ECO:0000313" key="10">
    <source>
        <dbReference type="Proteomes" id="UP000196475"/>
    </source>
</evidence>
<sequence length="293" mass="32265">MVCVGIYVNPTKKHAWEVANQLVHLLEQHGSKPVLEPATADYLKRSDLALPFEQFHQRVELVFVLGGDGTLLGVARALAPYPIPILGINLGHLGFLSEAEPHNLADSVRQILAKRYIVEERMMLETQLFRAGKRTHTFQALNDVGIAKGSFSRMVTNKVLVNGMLLGKYSGDGVLISSPTGSTAYSLSAGGPIISPNVEVLLFTPIAPHTLTARPIVLSPDDEVEIQVLSDHEDLGLTVDGQLGVQLQHGDQILVRRSPYTTQLVKWRENTFFEVVREKLQGQTQEEEEGTCK</sequence>
<evidence type="ECO:0000256" key="4">
    <source>
        <dbReference type="ARBA" id="ARBA00022840"/>
    </source>
</evidence>
<proteinExistence type="inferred from homology"/>
<dbReference type="GO" id="GO:0005737">
    <property type="term" value="C:cytoplasm"/>
    <property type="evidence" value="ECO:0007669"/>
    <property type="project" value="UniProtKB-SubCell"/>
</dbReference>
<comment type="caution">
    <text evidence="9">The sequence shown here is derived from an EMBL/GenBank/DDBJ whole genome shotgun (WGS) entry which is preliminary data.</text>
</comment>
<keyword evidence="5 8" id="KW-0521">NADP</keyword>
<evidence type="ECO:0000256" key="2">
    <source>
        <dbReference type="ARBA" id="ARBA00022741"/>
    </source>
</evidence>
<comment type="similarity">
    <text evidence="8">Belongs to the NAD kinase family.</text>
</comment>
<comment type="subcellular location">
    <subcellularLocation>
        <location evidence="8">Cytoplasm</location>
    </subcellularLocation>
</comment>
<dbReference type="HAMAP" id="MF_00361">
    <property type="entry name" value="NAD_kinase"/>
    <property type="match status" value="1"/>
</dbReference>
<dbReference type="InterPro" id="IPR016064">
    <property type="entry name" value="NAD/diacylglycerol_kinase_sf"/>
</dbReference>
<keyword evidence="3 8" id="KW-0418">Kinase</keyword>
<comment type="catalytic activity">
    <reaction evidence="7 8">
        <text>NAD(+) + ATP = ADP + NADP(+) + H(+)</text>
        <dbReference type="Rhea" id="RHEA:18629"/>
        <dbReference type="ChEBI" id="CHEBI:15378"/>
        <dbReference type="ChEBI" id="CHEBI:30616"/>
        <dbReference type="ChEBI" id="CHEBI:57540"/>
        <dbReference type="ChEBI" id="CHEBI:58349"/>
        <dbReference type="ChEBI" id="CHEBI:456216"/>
        <dbReference type="EC" id="2.7.1.23"/>
    </reaction>
</comment>
<dbReference type="GO" id="GO:0005524">
    <property type="term" value="F:ATP binding"/>
    <property type="evidence" value="ECO:0007669"/>
    <property type="project" value="UniProtKB-KW"/>
</dbReference>
<dbReference type="SUPFAM" id="SSF111331">
    <property type="entry name" value="NAD kinase/diacylglycerol kinase-like"/>
    <property type="match status" value="1"/>
</dbReference>
<feature type="binding site" evidence="8">
    <location>
        <position position="242"/>
    </location>
    <ligand>
        <name>NAD(+)</name>
        <dbReference type="ChEBI" id="CHEBI:57540"/>
    </ligand>
</feature>
<name>A0A1Y3PF93_9BACI</name>
<protein>
    <recommendedName>
        <fullName evidence="8">NAD kinase</fullName>
        <ecNumber evidence="8">2.7.1.23</ecNumber>
    </recommendedName>
    <alternativeName>
        <fullName evidence="8">ATP-dependent NAD kinase</fullName>
    </alternativeName>
</protein>
<comment type="function">
    <text evidence="8">Involved in the regulation of the intracellular balance of NAD and NADP, and is a key enzyme in the biosynthesis of NADP. Catalyzes specifically the phosphorylation on 2'-hydroxyl of the adenosine moiety of NAD to yield NADP.</text>
</comment>
<dbReference type="InterPro" id="IPR017437">
    <property type="entry name" value="ATP-NAD_kinase_PpnK-typ_C"/>
</dbReference>
<accession>A0A1Y3PF93</accession>
<dbReference type="GO" id="GO:0019674">
    <property type="term" value="P:NAD+ metabolic process"/>
    <property type="evidence" value="ECO:0007669"/>
    <property type="project" value="InterPro"/>
</dbReference>
<keyword evidence="1 8" id="KW-0808">Transferase</keyword>
<keyword evidence="8" id="KW-0963">Cytoplasm</keyword>
<dbReference type="GO" id="GO:0003951">
    <property type="term" value="F:NAD+ kinase activity"/>
    <property type="evidence" value="ECO:0007669"/>
    <property type="project" value="UniProtKB-UniRule"/>
</dbReference>
<dbReference type="GO" id="GO:0006741">
    <property type="term" value="P:NADP+ biosynthetic process"/>
    <property type="evidence" value="ECO:0007669"/>
    <property type="project" value="UniProtKB-UniRule"/>
</dbReference>
<feature type="binding site" evidence="8">
    <location>
        <begin position="68"/>
        <end position="69"/>
    </location>
    <ligand>
        <name>NAD(+)</name>
        <dbReference type="ChEBI" id="CHEBI:57540"/>
    </ligand>
</feature>
<dbReference type="EMBL" id="LZRT01000120">
    <property type="protein sequence ID" value="OUM84847.1"/>
    <property type="molecule type" value="Genomic_DNA"/>
</dbReference>
<dbReference type="Gene3D" id="3.40.50.10330">
    <property type="entry name" value="Probable inorganic polyphosphate/atp-NAD kinase, domain 1"/>
    <property type="match status" value="1"/>
</dbReference>
<evidence type="ECO:0000313" key="9">
    <source>
        <dbReference type="EMBL" id="OUM84847.1"/>
    </source>
</evidence>
<evidence type="ECO:0000256" key="5">
    <source>
        <dbReference type="ARBA" id="ARBA00022857"/>
    </source>
</evidence>
<evidence type="ECO:0000256" key="6">
    <source>
        <dbReference type="ARBA" id="ARBA00023027"/>
    </source>
</evidence>
<dbReference type="Pfam" id="PF01513">
    <property type="entry name" value="NAD_kinase"/>
    <property type="match status" value="1"/>
</dbReference>
<dbReference type="Proteomes" id="UP000196475">
    <property type="component" value="Unassembled WGS sequence"/>
</dbReference>
<comment type="caution">
    <text evidence="8">Lacks conserved residue(s) required for the propagation of feature annotation.</text>
</comment>
<feature type="binding site" evidence="8">
    <location>
        <begin position="183"/>
        <end position="188"/>
    </location>
    <ligand>
        <name>NAD(+)</name>
        <dbReference type="ChEBI" id="CHEBI:57540"/>
    </ligand>
</feature>